<evidence type="ECO:0000313" key="3">
    <source>
        <dbReference type="Ensembl" id="ENSCINP00000031462.1"/>
    </source>
</evidence>
<dbReference type="SUPFAM" id="SSF52075">
    <property type="entry name" value="Outer arm dynein light chain 1"/>
    <property type="match status" value="1"/>
</dbReference>
<dbReference type="Proteomes" id="UP000008144">
    <property type="component" value="Chromosome 5"/>
</dbReference>
<evidence type="ECO:0000256" key="1">
    <source>
        <dbReference type="ARBA" id="ARBA00022614"/>
    </source>
</evidence>
<sequence length="96" mass="10792">NNIYEVPAELGSCTQLNILQLSRNNIEQLPDSLGDLVNLCVLNLCQNRLPYLPITMIKLTKLHALWVSSNQSKPNVPLHAELCPDNGRRILTNVLF</sequence>
<reference evidence="3" key="4">
    <citation type="submission" date="2025-09" db="UniProtKB">
        <authorList>
            <consortium name="Ensembl"/>
        </authorList>
    </citation>
    <scope>IDENTIFICATION</scope>
</reference>
<dbReference type="Gene3D" id="3.80.10.10">
    <property type="entry name" value="Ribonuclease Inhibitor"/>
    <property type="match status" value="1"/>
</dbReference>
<dbReference type="InterPro" id="IPR050614">
    <property type="entry name" value="Synaptic_Scaffolding_LAP-MAGUK"/>
</dbReference>
<evidence type="ECO:0000256" key="2">
    <source>
        <dbReference type="ARBA" id="ARBA00022737"/>
    </source>
</evidence>
<dbReference type="InParanoid" id="H2XP79"/>
<dbReference type="InterPro" id="IPR001611">
    <property type="entry name" value="Leu-rich_rpt"/>
</dbReference>
<keyword evidence="1" id="KW-0433">Leucine-rich repeat</keyword>
<accession>H2XP79</accession>
<dbReference type="InterPro" id="IPR032675">
    <property type="entry name" value="LRR_dom_sf"/>
</dbReference>
<keyword evidence="2" id="KW-0677">Repeat</keyword>
<reference evidence="3" key="2">
    <citation type="journal article" date="2008" name="Genome Biol.">
        <title>Improved genome assembly and evidence-based global gene model set for the chordate Ciona intestinalis: new insight into intron and operon populations.</title>
        <authorList>
            <person name="Satou Y."/>
            <person name="Mineta K."/>
            <person name="Ogasawara M."/>
            <person name="Sasakura Y."/>
            <person name="Shoguchi E."/>
            <person name="Ueno K."/>
            <person name="Yamada L."/>
            <person name="Matsumoto J."/>
            <person name="Wasserscheid J."/>
            <person name="Dewar K."/>
            <person name="Wiley G.B."/>
            <person name="Macmil S.L."/>
            <person name="Roe B.A."/>
            <person name="Zeller R.W."/>
            <person name="Hastings K.E."/>
            <person name="Lemaire P."/>
            <person name="Lindquist E."/>
            <person name="Endo T."/>
            <person name="Hotta K."/>
            <person name="Inaba K."/>
        </authorList>
    </citation>
    <scope>NUCLEOTIDE SEQUENCE [LARGE SCALE GENOMIC DNA]</scope>
    <source>
        <strain evidence="3">wild type</strain>
    </source>
</reference>
<keyword evidence="4" id="KW-1185">Reference proteome</keyword>
<protein>
    <submittedName>
        <fullName evidence="3">Uncharacterized protein</fullName>
    </submittedName>
</protein>
<dbReference type="PANTHER" id="PTHR23119:SF50">
    <property type="entry name" value="PDZ DOMAIN-CONTAINING PROTEIN"/>
    <property type="match status" value="1"/>
</dbReference>
<evidence type="ECO:0000313" key="4">
    <source>
        <dbReference type="Proteomes" id="UP000008144"/>
    </source>
</evidence>
<dbReference type="AlphaFoldDB" id="H2XP79"/>
<reference evidence="3" key="3">
    <citation type="submission" date="2025-08" db="UniProtKB">
        <authorList>
            <consortium name="Ensembl"/>
        </authorList>
    </citation>
    <scope>IDENTIFICATION</scope>
</reference>
<dbReference type="HOGENOM" id="CLU_2364887_0_0_1"/>
<dbReference type="EMBL" id="EAAA01002225">
    <property type="status" value="NOT_ANNOTATED_CDS"/>
    <property type="molecule type" value="Genomic_DNA"/>
</dbReference>
<organism evidence="3 4">
    <name type="scientific">Ciona intestinalis</name>
    <name type="common">Transparent sea squirt</name>
    <name type="synonym">Ascidia intestinalis</name>
    <dbReference type="NCBI Taxonomy" id="7719"/>
    <lineage>
        <taxon>Eukaryota</taxon>
        <taxon>Metazoa</taxon>
        <taxon>Chordata</taxon>
        <taxon>Tunicata</taxon>
        <taxon>Ascidiacea</taxon>
        <taxon>Phlebobranchia</taxon>
        <taxon>Cionidae</taxon>
        <taxon>Ciona</taxon>
    </lineage>
</organism>
<dbReference type="STRING" id="7719.ENSCINP00000031462"/>
<reference evidence="4" key="1">
    <citation type="journal article" date="2002" name="Science">
        <title>The draft genome of Ciona intestinalis: insights into chordate and vertebrate origins.</title>
        <authorList>
            <person name="Dehal P."/>
            <person name="Satou Y."/>
            <person name="Campbell R.K."/>
            <person name="Chapman J."/>
            <person name="Degnan B."/>
            <person name="De Tomaso A."/>
            <person name="Davidson B."/>
            <person name="Di Gregorio A."/>
            <person name="Gelpke M."/>
            <person name="Goodstein D.M."/>
            <person name="Harafuji N."/>
            <person name="Hastings K.E."/>
            <person name="Ho I."/>
            <person name="Hotta K."/>
            <person name="Huang W."/>
            <person name="Kawashima T."/>
            <person name="Lemaire P."/>
            <person name="Martinez D."/>
            <person name="Meinertzhagen I.A."/>
            <person name="Necula S."/>
            <person name="Nonaka M."/>
            <person name="Putnam N."/>
            <person name="Rash S."/>
            <person name="Saiga H."/>
            <person name="Satake M."/>
            <person name="Terry A."/>
            <person name="Yamada L."/>
            <person name="Wang H.G."/>
            <person name="Awazu S."/>
            <person name="Azumi K."/>
            <person name="Boore J."/>
            <person name="Branno M."/>
            <person name="Chin-Bow S."/>
            <person name="DeSantis R."/>
            <person name="Doyle S."/>
            <person name="Francino P."/>
            <person name="Keys D.N."/>
            <person name="Haga S."/>
            <person name="Hayashi H."/>
            <person name="Hino K."/>
            <person name="Imai K.S."/>
            <person name="Inaba K."/>
            <person name="Kano S."/>
            <person name="Kobayashi K."/>
            <person name="Kobayashi M."/>
            <person name="Lee B.I."/>
            <person name="Makabe K.W."/>
            <person name="Manohar C."/>
            <person name="Matassi G."/>
            <person name="Medina M."/>
            <person name="Mochizuki Y."/>
            <person name="Mount S."/>
            <person name="Morishita T."/>
            <person name="Miura S."/>
            <person name="Nakayama A."/>
            <person name="Nishizaka S."/>
            <person name="Nomoto H."/>
            <person name="Ohta F."/>
            <person name="Oishi K."/>
            <person name="Rigoutsos I."/>
            <person name="Sano M."/>
            <person name="Sasaki A."/>
            <person name="Sasakura Y."/>
            <person name="Shoguchi E."/>
            <person name="Shin-i T."/>
            <person name="Spagnuolo A."/>
            <person name="Stainier D."/>
            <person name="Suzuki M.M."/>
            <person name="Tassy O."/>
            <person name="Takatori N."/>
            <person name="Tokuoka M."/>
            <person name="Yagi K."/>
            <person name="Yoshizaki F."/>
            <person name="Wada S."/>
            <person name="Zhang C."/>
            <person name="Hyatt P.D."/>
            <person name="Larimer F."/>
            <person name="Detter C."/>
            <person name="Doggett N."/>
            <person name="Glavina T."/>
            <person name="Hawkins T."/>
            <person name="Richardson P."/>
            <person name="Lucas S."/>
            <person name="Kohara Y."/>
            <person name="Levine M."/>
            <person name="Satoh N."/>
            <person name="Rokhsar D.S."/>
        </authorList>
    </citation>
    <scope>NUCLEOTIDE SEQUENCE [LARGE SCALE GENOMIC DNA]</scope>
</reference>
<name>H2XP79_CIOIN</name>
<dbReference type="PANTHER" id="PTHR23119">
    <property type="entry name" value="DISCS LARGE"/>
    <property type="match status" value="1"/>
</dbReference>
<proteinExistence type="predicted"/>
<dbReference type="Pfam" id="PF13855">
    <property type="entry name" value="LRR_8"/>
    <property type="match status" value="1"/>
</dbReference>
<dbReference type="Ensembl" id="ENSCINT00000036178.1">
    <property type="protein sequence ID" value="ENSCINP00000031462.1"/>
    <property type="gene ID" value="ENSCING00000020341.1"/>
</dbReference>
<dbReference type="FunFam" id="3.80.10.10:FF:000779">
    <property type="entry name" value="Probable inactive serine/threonine-protein kinase DDB_G0278909"/>
    <property type="match status" value="1"/>
</dbReference>